<sequence>MEREKKKKKKKKRSDTSYKRIQVLFPLGNRDDRKLLVPLIPSMVHTLTMQPVYGQLRQSVTLPEIR</sequence>
<reference evidence="1 2" key="1">
    <citation type="submission" date="2019-06" db="EMBL/GenBank/DDBJ databases">
        <title>Draft genomes of female and male turbot (Scophthalmus maximus).</title>
        <authorList>
            <person name="Xu H."/>
            <person name="Xu X.-W."/>
            <person name="Shao C."/>
            <person name="Chen S."/>
        </authorList>
    </citation>
    <scope>NUCLEOTIDE SEQUENCE [LARGE SCALE GENOMIC DNA]</scope>
    <source>
        <strain evidence="1">Ysfricsl-2016a</strain>
        <tissue evidence="1">Blood</tissue>
    </source>
</reference>
<organism evidence="1 2">
    <name type="scientific">Scophthalmus maximus</name>
    <name type="common">Turbot</name>
    <name type="synonym">Psetta maxima</name>
    <dbReference type="NCBI Taxonomy" id="52904"/>
    <lineage>
        <taxon>Eukaryota</taxon>
        <taxon>Metazoa</taxon>
        <taxon>Chordata</taxon>
        <taxon>Craniata</taxon>
        <taxon>Vertebrata</taxon>
        <taxon>Euteleostomi</taxon>
        <taxon>Actinopterygii</taxon>
        <taxon>Neopterygii</taxon>
        <taxon>Teleostei</taxon>
        <taxon>Neoteleostei</taxon>
        <taxon>Acanthomorphata</taxon>
        <taxon>Carangaria</taxon>
        <taxon>Pleuronectiformes</taxon>
        <taxon>Pleuronectoidei</taxon>
        <taxon>Scophthalmidae</taxon>
        <taxon>Scophthalmus</taxon>
    </lineage>
</organism>
<dbReference type="Proteomes" id="UP000438429">
    <property type="component" value="Unassembled WGS sequence"/>
</dbReference>
<evidence type="ECO:0000313" key="1">
    <source>
        <dbReference type="EMBL" id="KAF0029855.1"/>
    </source>
</evidence>
<name>A0A6A4SBN9_SCOMX</name>
<proteinExistence type="predicted"/>
<dbReference type="EMBL" id="VEVO01000016">
    <property type="protein sequence ID" value="KAF0029855.1"/>
    <property type="molecule type" value="Genomic_DNA"/>
</dbReference>
<evidence type="ECO:0000313" key="2">
    <source>
        <dbReference type="Proteomes" id="UP000438429"/>
    </source>
</evidence>
<gene>
    <name evidence="1" type="ORF">F2P81_018960</name>
</gene>
<comment type="caution">
    <text evidence="1">The sequence shown here is derived from an EMBL/GenBank/DDBJ whole genome shotgun (WGS) entry which is preliminary data.</text>
</comment>
<dbReference type="AlphaFoldDB" id="A0A6A4SBN9"/>
<accession>A0A6A4SBN9</accession>
<protein>
    <submittedName>
        <fullName evidence="1">Uncharacterized protein</fullName>
    </submittedName>
</protein>